<keyword evidence="2" id="KW-1185">Reference proteome</keyword>
<evidence type="ECO:0000313" key="1">
    <source>
        <dbReference type="EMBL" id="CAG8850755.1"/>
    </source>
</evidence>
<protein>
    <submittedName>
        <fullName evidence="1">34746_t:CDS:1</fullName>
    </submittedName>
</protein>
<organism evidence="1 2">
    <name type="scientific">Racocetra persica</name>
    <dbReference type="NCBI Taxonomy" id="160502"/>
    <lineage>
        <taxon>Eukaryota</taxon>
        <taxon>Fungi</taxon>
        <taxon>Fungi incertae sedis</taxon>
        <taxon>Mucoromycota</taxon>
        <taxon>Glomeromycotina</taxon>
        <taxon>Glomeromycetes</taxon>
        <taxon>Diversisporales</taxon>
        <taxon>Gigasporaceae</taxon>
        <taxon>Racocetra</taxon>
    </lineage>
</organism>
<reference evidence="1" key="1">
    <citation type="submission" date="2021-06" db="EMBL/GenBank/DDBJ databases">
        <authorList>
            <person name="Kallberg Y."/>
            <person name="Tangrot J."/>
            <person name="Rosling A."/>
        </authorList>
    </citation>
    <scope>NUCLEOTIDE SEQUENCE</scope>
    <source>
        <strain evidence="1">MA461A</strain>
    </source>
</reference>
<gene>
    <name evidence="1" type="ORF">RPERSI_LOCUS36237</name>
</gene>
<dbReference type="EMBL" id="CAJVQC010172506">
    <property type="protein sequence ID" value="CAG8850755.1"/>
    <property type="molecule type" value="Genomic_DNA"/>
</dbReference>
<proteinExistence type="predicted"/>
<comment type="caution">
    <text evidence="1">The sequence shown here is derived from an EMBL/GenBank/DDBJ whole genome shotgun (WGS) entry which is preliminary data.</text>
</comment>
<accession>A0ACA9T096</accession>
<feature type="non-terminal residue" evidence="1">
    <location>
        <position position="74"/>
    </location>
</feature>
<feature type="non-terminal residue" evidence="1">
    <location>
        <position position="1"/>
    </location>
</feature>
<sequence length="74" mass="8430">SKSTLVARVADLIKIKDEDKKIAGLKKIVDYSNRGITDIRLEFDAQQHDGQIILNKLYKNTQLQISFAVKMRAL</sequence>
<name>A0ACA9T096_9GLOM</name>
<evidence type="ECO:0000313" key="2">
    <source>
        <dbReference type="Proteomes" id="UP000789920"/>
    </source>
</evidence>
<dbReference type="Proteomes" id="UP000789920">
    <property type="component" value="Unassembled WGS sequence"/>
</dbReference>